<dbReference type="FunFam" id="1.10.510.10:FF:000521">
    <property type="entry name" value="Tyrosine-protein kinase pr2"/>
    <property type="match status" value="1"/>
</dbReference>
<evidence type="ECO:0000256" key="2">
    <source>
        <dbReference type="ARBA" id="ARBA00022443"/>
    </source>
</evidence>
<feature type="compositionally biased region" description="Polar residues" evidence="11">
    <location>
        <begin position="1191"/>
        <end position="1205"/>
    </location>
</feature>
<evidence type="ECO:0000313" key="15">
    <source>
        <dbReference type="EnsemblMetazoa" id="XP_038079136.1"/>
    </source>
</evidence>
<feature type="compositionally biased region" description="Low complexity" evidence="11">
    <location>
        <begin position="806"/>
        <end position="823"/>
    </location>
</feature>
<feature type="compositionally biased region" description="Basic and acidic residues" evidence="11">
    <location>
        <begin position="831"/>
        <end position="840"/>
    </location>
</feature>
<feature type="compositionally biased region" description="Polar residues" evidence="11">
    <location>
        <begin position="923"/>
        <end position="938"/>
    </location>
</feature>
<dbReference type="Gene3D" id="1.10.510.10">
    <property type="entry name" value="Transferase(Phosphotransferase) domain 1"/>
    <property type="match status" value="1"/>
</dbReference>
<dbReference type="EnsemblMetazoa" id="XM_038223207.1">
    <property type="protein sequence ID" value="XP_038079135.1"/>
    <property type="gene ID" value="LOC119746327"/>
</dbReference>
<dbReference type="InterPro" id="IPR017441">
    <property type="entry name" value="Protein_kinase_ATP_BS"/>
</dbReference>
<feature type="compositionally biased region" description="Basic and acidic residues" evidence="11">
    <location>
        <begin position="1661"/>
        <end position="1679"/>
    </location>
</feature>
<dbReference type="InterPro" id="IPR011009">
    <property type="entry name" value="Kinase-like_dom_sf"/>
</dbReference>
<dbReference type="PROSITE" id="PS00107">
    <property type="entry name" value="PROTEIN_KINASE_ATP"/>
    <property type="match status" value="1"/>
</dbReference>
<dbReference type="Pfam" id="PF22931">
    <property type="entry name" value="SAM_TNK"/>
    <property type="match status" value="1"/>
</dbReference>
<feature type="compositionally biased region" description="Polar residues" evidence="11">
    <location>
        <begin position="1441"/>
        <end position="1461"/>
    </location>
</feature>
<feature type="compositionally biased region" description="Low complexity" evidence="11">
    <location>
        <begin position="553"/>
        <end position="569"/>
    </location>
</feature>
<evidence type="ECO:0000259" key="14">
    <source>
        <dbReference type="PROSITE" id="PS50108"/>
    </source>
</evidence>
<evidence type="ECO:0000256" key="3">
    <source>
        <dbReference type="ARBA" id="ARBA00022679"/>
    </source>
</evidence>
<feature type="compositionally biased region" description="Polar residues" evidence="11">
    <location>
        <begin position="1591"/>
        <end position="1605"/>
    </location>
</feature>
<dbReference type="Proteomes" id="UP000887568">
    <property type="component" value="Unplaced"/>
</dbReference>
<dbReference type="EnsemblMetazoa" id="XM_038223208.1">
    <property type="protein sequence ID" value="XP_038079136.1"/>
    <property type="gene ID" value="LOC119746327"/>
</dbReference>
<feature type="compositionally biased region" description="Low complexity" evidence="11">
    <location>
        <begin position="513"/>
        <end position="533"/>
    </location>
</feature>
<evidence type="ECO:0000256" key="11">
    <source>
        <dbReference type="SAM" id="MobiDB-lite"/>
    </source>
</evidence>
<dbReference type="InterPro" id="IPR050198">
    <property type="entry name" value="Non-receptor_tyrosine_kinases"/>
</dbReference>
<dbReference type="InterPro" id="IPR008266">
    <property type="entry name" value="Tyr_kinase_AS"/>
</dbReference>
<feature type="region of interest" description="Disordered" evidence="11">
    <location>
        <begin position="438"/>
        <end position="466"/>
    </location>
</feature>
<feature type="compositionally biased region" description="Low complexity" evidence="11">
    <location>
        <begin position="714"/>
        <end position="745"/>
    </location>
</feature>
<dbReference type="RefSeq" id="XP_038079135.1">
    <property type="nucleotide sequence ID" value="XM_038223207.1"/>
</dbReference>
<dbReference type="Pfam" id="PF07714">
    <property type="entry name" value="PK_Tyr_Ser-Thr"/>
    <property type="match status" value="1"/>
</dbReference>
<keyword evidence="6 10" id="KW-0067">ATP-binding</keyword>
<evidence type="ECO:0000256" key="1">
    <source>
        <dbReference type="ARBA" id="ARBA00011903"/>
    </source>
</evidence>
<dbReference type="PROSITE" id="PS50108">
    <property type="entry name" value="CRIB"/>
    <property type="match status" value="1"/>
</dbReference>
<feature type="compositionally biased region" description="Basic and acidic residues" evidence="11">
    <location>
        <begin position="964"/>
        <end position="976"/>
    </location>
</feature>
<feature type="compositionally biased region" description="Pro residues" evidence="11">
    <location>
        <begin position="1142"/>
        <end position="1167"/>
    </location>
</feature>
<dbReference type="PANTHER" id="PTHR24418">
    <property type="entry name" value="TYROSINE-PROTEIN KINASE"/>
    <property type="match status" value="1"/>
</dbReference>
<feature type="compositionally biased region" description="Basic and acidic residues" evidence="11">
    <location>
        <begin position="1509"/>
        <end position="1518"/>
    </location>
</feature>
<organism evidence="15 16">
    <name type="scientific">Patiria miniata</name>
    <name type="common">Bat star</name>
    <name type="synonym">Asterina miniata</name>
    <dbReference type="NCBI Taxonomy" id="46514"/>
    <lineage>
        <taxon>Eukaryota</taxon>
        <taxon>Metazoa</taxon>
        <taxon>Echinodermata</taxon>
        <taxon>Eleutherozoa</taxon>
        <taxon>Asterozoa</taxon>
        <taxon>Asteroidea</taxon>
        <taxon>Valvatacea</taxon>
        <taxon>Valvatida</taxon>
        <taxon>Asterinidae</taxon>
        <taxon>Patiria</taxon>
    </lineage>
</organism>
<feature type="region of interest" description="Disordered" evidence="11">
    <location>
        <begin position="1591"/>
        <end position="1800"/>
    </location>
</feature>
<dbReference type="SUPFAM" id="SSF50044">
    <property type="entry name" value="SH3-domain"/>
    <property type="match status" value="1"/>
</dbReference>
<feature type="region of interest" description="Disordered" evidence="11">
    <location>
        <begin position="1025"/>
        <end position="1548"/>
    </location>
</feature>
<evidence type="ECO:0000256" key="5">
    <source>
        <dbReference type="ARBA" id="ARBA00022777"/>
    </source>
</evidence>
<evidence type="ECO:0000256" key="6">
    <source>
        <dbReference type="ARBA" id="ARBA00022840"/>
    </source>
</evidence>
<name>A0A914BTT0_PATMI</name>
<feature type="compositionally biased region" description="Polar residues" evidence="11">
    <location>
        <begin position="1632"/>
        <end position="1646"/>
    </location>
</feature>
<evidence type="ECO:0000256" key="9">
    <source>
        <dbReference type="PROSITE-ProRule" id="PRU00192"/>
    </source>
</evidence>
<feature type="region of interest" description="Disordered" evidence="11">
    <location>
        <begin position="691"/>
        <end position="753"/>
    </location>
</feature>
<dbReference type="OrthoDB" id="4062651at2759"/>
<keyword evidence="3" id="KW-0808">Transferase</keyword>
<evidence type="ECO:0000313" key="16">
    <source>
        <dbReference type="Proteomes" id="UP000887568"/>
    </source>
</evidence>
<evidence type="ECO:0000256" key="10">
    <source>
        <dbReference type="PROSITE-ProRule" id="PRU10141"/>
    </source>
</evidence>
<dbReference type="PROSITE" id="PS50002">
    <property type="entry name" value="SH3"/>
    <property type="match status" value="1"/>
</dbReference>
<dbReference type="SUPFAM" id="SSF56112">
    <property type="entry name" value="Protein kinase-like (PK-like)"/>
    <property type="match status" value="1"/>
</dbReference>
<keyword evidence="7" id="KW-0829">Tyrosine-protein kinase</keyword>
<feature type="compositionally biased region" description="Low complexity" evidence="11">
    <location>
        <begin position="1039"/>
        <end position="1052"/>
    </location>
</feature>
<feature type="binding site" evidence="10">
    <location>
        <position position="137"/>
    </location>
    <ligand>
        <name>ATP</name>
        <dbReference type="ChEBI" id="CHEBI:30616"/>
    </ligand>
</feature>
<evidence type="ECO:0000256" key="4">
    <source>
        <dbReference type="ARBA" id="ARBA00022741"/>
    </source>
</evidence>
<dbReference type="SMART" id="SM00219">
    <property type="entry name" value="TyrKc"/>
    <property type="match status" value="1"/>
</dbReference>
<feature type="compositionally biased region" description="Basic and acidic residues" evidence="11">
    <location>
        <begin position="1766"/>
        <end position="1776"/>
    </location>
</feature>
<sequence>MPYEGTLYEFLSEVGLQQYHQDFVSKLGVTAIDHLAYVQADDVFSLGMTLPEWRRLRASMKKVKKGKFKPGKNGKASKTKPTIVRVPSQPGTPTGGHIIPASAINILDRELGRGEFGKVMQGIWTDKDGQKIQVAVKCLSSERFSADKAQDFVKEAAIMYSLNHESLVKLFGVVLDVETSLMLVTEFAALRSLLENIKQPTLRASFPITLLLEFAAQIVDAMRYLHLSNIIHRDLATRNILLFVDDDGTKKVKISDFGLSRRLILGENYRSEMKPNLKLPLAWMPVEALTKLTFTKASDVWSFGVTMWEMFTYGRQPWATHTGEEILKAIDKPALQRLERPEACPVKIYEILQKCWKHEPEKRPSFVEICEELPKAKPEQVKAITHYKPTKDGELAYRAEDIITVLESNEHSGIWSGILSSGKIGTFLRCNTTLMGSSSTSATGGSRLRRWKSGFRSDKRDARKSWHGRLTTDAIGTPMGARHIFHVGPDGTVQGDATFGGDYRTLPADNKVRQPWSSSSSVSSASSASTRSPPRSPYRPNPPPMAAGSSATLPPSKSVPSLPPHSSLLKAKTNGEMTNSTPELATAGAPLHADQDDLDMDLTEPPVVFPEEREVFVSHAPAVTSRIVEEPTISPLTETPVEAAAAAPFTANGGGRTPSPDTFSLSLNLEMGSLLDEFMCEWDDRRNTVEVQDGKMTQRAPTEDKNKNWELGATNSNGGSVSSSSTTGNTPRPGSLHLSSSSGPSEGAKMSRGGVAAILRSSSKKKAAAGSATGAQGAGEENVSPLHNMIIKDSPSNPSKTYRRVPASTGSPPTASAAAGATGEQSDSPDDSCRRSEGSEVRLRVNLNRTNSLQDKKDEMNFVRLSTSPPSIAENDYIDTSSLVKSNPNSPAVEGLPSHPPFVTSMSTSSSSSSERTSSPLSMNLSQKVSSGDFSSPNEYEELSDATSAAPEDVVHPMPTKSDFVVRDLPNREVGRSKSMRVPMSHPAVEDLHAKRRGQFGRSRSLKETAASARAEEVYAKLIGGRISGSPTLPPRGTPSPLVSSSPRVVGSAGKSKNPFLDTSASPTASPSRRQRSVLERMSSVESSDGSKDGWRNSTSDRDSRELQFGPGDPLDEGAEVLRNKTEVTVGVKALRSRFDAPSPPPRQTPPSASPKKPPPPKVPPRGPRSQKTPQSSVVKTTANIVLCSPTGITHSPKGLNNNYSPEGDNVFGSPEGQSTADVKLSPRMLQSLEKNMPRRVRRSIGEARIKRRGSSDVSDSDNEPSFVKHQSGDFSSRTVEGDSSSDETAGKFVGRESSIGFGVTSANPLPDLPEDQTNRNKAKLPHPLSLPPRVPSSHPQTRHSMPARSSGIPTDRATSWASNEVERVDLADFAMTPPQSPTRAPYADSDSDEEQDERYAPPPSRRSITGALKSGTQSGRNPMTRGHTVDVPIVPHRHSTNPFVTSQENTRPPLLTSQSLDGGRGRADGMEDFVRASPEDFRRLIRQESASKTLPSQNEEASDDDDSKDYVFCKFENDDLSDMPSRLPPAPPVPVSQHKLSTPQSSLDVKIPAYQGDINSTPPSKPKELIREVEYEIMNPQRNSAFFSEVEQVSQSMPASQKTIPLTERELPPLPPLPGTQVSPLIRSRSAHSFSVSNKIPSSEQLRGRRGTLASASRSETLKEIDDRQGTRSLDRLQRKSRSSEGLPEDESGLKEAESLTDVLARTYNSPPVPVGSSNYIHPPPKNNTLQQRVQPPMVHPQRPKEPPPPAAVNNYHMPRPLPHRPSEDYIDMSHKRPSLSKPAGAGPQKEQDMMPPDGGPQKALDVQAVRKALPDEITVDECTQVLRGNLWNVALTIKILKIRYLTRTLLLDDGTCRQALEECNWDLGMATAIIGQADESSISL</sequence>
<dbReference type="InterPro" id="IPR001245">
    <property type="entry name" value="Ser-Thr/Tyr_kinase_cat_dom"/>
</dbReference>
<protein>
    <recommendedName>
        <fullName evidence="1">non-specific protein-tyrosine kinase</fullName>
        <ecNumber evidence="1">2.7.10.2</ecNumber>
    </recommendedName>
</protein>
<feature type="compositionally biased region" description="Polar residues" evidence="11">
    <location>
        <begin position="1539"/>
        <end position="1548"/>
    </location>
</feature>
<feature type="compositionally biased region" description="Basic and acidic residues" evidence="11">
    <location>
        <begin position="1464"/>
        <end position="1487"/>
    </location>
</feature>
<dbReference type="PRINTS" id="PR00109">
    <property type="entry name" value="TYRKINASE"/>
</dbReference>
<dbReference type="CDD" id="cd00174">
    <property type="entry name" value="SH3"/>
    <property type="match status" value="1"/>
</dbReference>
<dbReference type="InterPro" id="IPR036028">
    <property type="entry name" value="SH3-like_dom_sf"/>
</dbReference>
<feature type="compositionally biased region" description="Basic residues" evidence="11">
    <location>
        <begin position="66"/>
        <end position="78"/>
    </location>
</feature>
<feature type="region of interest" description="Disordered" evidence="11">
    <location>
        <begin position="768"/>
        <end position="840"/>
    </location>
</feature>
<keyword evidence="4 10" id="KW-0547">Nucleotide-binding</keyword>
<feature type="domain" description="Protein kinase" evidence="13">
    <location>
        <begin position="105"/>
        <end position="376"/>
    </location>
</feature>
<evidence type="ECO:0000256" key="8">
    <source>
        <dbReference type="ARBA" id="ARBA00047899"/>
    </source>
</evidence>
<feature type="compositionally biased region" description="Basic and acidic residues" evidence="11">
    <location>
        <begin position="1089"/>
        <end position="1106"/>
    </location>
</feature>
<dbReference type="InterPro" id="IPR020635">
    <property type="entry name" value="Tyr_kinase_cat_dom"/>
</dbReference>
<accession>A0A914BTT0</accession>
<dbReference type="GO" id="GO:0004674">
    <property type="term" value="F:protein serine/threonine kinase activity"/>
    <property type="evidence" value="ECO:0007669"/>
    <property type="project" value="UniProtKB-EC"/>
</dbReference>
<feature type="compositionally biased region" description="Basic and acidic residues" evidence="11">
    <location>
        <begin position="455"/>
        <end position="464"/>
    </location>
</feature>
<dbReference type="Gene3D" id="2.30.30.40">
    <property type="entry name" value="SH3 Domains"/>
    <property type="match status" value="1"/>
</dbReference>
<dbReference type="EC" id="2.7.10.2" evidence="1"/>
<feature type="region of interest" description="Disordered" evidence="11">
    <location>
        <begin position="882"/>
        <end position="1013"/>
    </location>
</feature>
<dbReference type="GeneID" id="119746327"/>
<feature type="compositionally biased region" description="Polar residues" evidence="11">
    <location>
        <begin position="1061"/>
        <end position="1072"/>
    </location>
</feature>
<feature type="compositionally biased region" description="Low complexity" evidence="11">
    <location>
        <begin position="768"/>
        <end position="779"/>
    </location>
</feature>
<feature type="domain" description="CRIB" evidence="14">
    <location>
        <begin position="475"/>
        <end position="488"/>
    </location>
</feature>
<comment type="catalytic activity">
    <reaction evidence="8">
        <text>L-threonyl-[protein] + ATP = O-phospho-L-threonyl-[protein] + ADP + H(+)</text>
        <dbReference type="Rhea" id="RHEA:46608"/>
        <dbReference type="Rhea" id="RHEA-COMP:11060"/>
        <dbReference type="Rhea" id="RHEA-COMP:11605"/>
        <dbReference type="ChEBI" id="CHEBI:15378"/>
        <dbReference type="ChEBI" id="CHEBI:30013"/>
        <dbReference type="ChEBI" id="CHEBI:30616"/>
        <dbReference type="ChEBI" id="CHEBI:61977"/>
        <dbReference type="ChEBI" id="CHEBI:456216"/>
        <dbReference type="EC" id="2.7.11.1"/>
    </reaction>
</comment>
<feature type="compositionally biased region" description="Low complexity" evidence="11">
    <location>
        <begin position="904"/>
        <end position="922"/>
    </location>
</feature>
<keyword evidence="16" id="KW-1185">Reference proteome</keyword>
<feature type="region of interest" description="Disordered" evidence="11">
    <location>
        <begin position="66"/>
        <end position="91"/>
    </location>
</feature>
<dbReference type="InterPro" id="IPR000095">
    <property type="entry name" value="CRIB_dom"/>
</dbReference>
<evidence type="ECO:0000259" key="12">
    <source>
        <dbReference type="PROSITE" id="PS50002"/>
    </source>
</evidence>
<dbReference type="GO" id="GO:0005524">
    <property type="term" value="F:ATP binding"/>
    <property type="evidence" value="ECO:0007669"/>
    <property type="project" value="UniProtKB-UniRule"/>
</dbReference>
<feature type="compositionally biased region" description="Polar residues" evidence="11">
    <location>
        <begin position="1171"/>
        <end position="1184"/>
    </location>
</feature>
<dbReference type="InterPro" id="IPR055175">
    <property type="entry name" value="ACK/TNK-like_SAM"/>
</dbReference>
<evidence type="ECO:0000256" key="7">
    <source>
        <dbReference type="ARBA" id="ARBA00023137"/>
    </source>
</evidence>
<keyword evidence="5" id="KW-0418">Kinase</keyword>
<dbReference type="InterPro" id="IPR001452">
    <property type="entry name" value="SH3_domain"/>
</dbReference>
<dbReference type="InterPro" id="IPR000719">
    <property type="entry name" value="Prot_kinase_dom"/>
</dbReference>
<dbReference type="PROSITE" id="PS00109">
    <property type="entry name" value="PROTEIN_KINASE_TYR"/>
    <property type="match status" value="1"/>
</dbReference>
<dbReference type="PROSITE" id="PS50011">
    <property type="entry name" value="PROTEIN_KINASE_DOM"/>
    <property type="match status" value="1"/>
</dbReference>
<proteinExistence type="predicted"/>
<reference evidence="15" key="1">
    <citation type="submission" date="2022-11" db="UniProtKB">
        <authorList>
            <consortium name="EnsemblMetazoa"/>
        </authorList>
    </citation>
    <scope>IDENTIFICATION</scope>
</reference>
<feature type="compositionally biased region" description="Pro residues" evidence="11">
    <location>
        <begin position="534"/>
        <end position="545"/>
    </location>
</feature>
<dbReference type="GO" id="GO:0004715">
    <property type="term" value="F:non-membrane spanning protein tyrosine kinase activity"/>
    <property type="evidence" value="ECO:0007669"/>
    <property type="project" value="UniProtKB-EC"/>
</dbReference>
<feature type="domain" description="SH3" evidence="12">
    <location>
        <begin position="376"/>
        <end position="437"/>
    </location>
</feature>
<feature type="compositionally biased region" description="Polar residues" evidence="11">
    <location>
        <begin position="1273"/>
        <end position="1283"/>
    </location>
</feature>
<dbReference type="RefSeq" id="XP_038079136.1">
    <property type="nucleotide sequence ID" value="XM_038223208.1"/>
</dbReference>
<dbReference type="Gene3D" id="3.30.200.20">
    <property type="entry name" value="Phosphorylase Kinase, domain 1"/>
    <property type="match status" value="1"/>
</dbReference>
<evidence type="ECO:0000259" key="13">
    <source>
        <dbReference type="PROSITE" id="PS50011"/>
    </source>
</evidence>
<keyword evidence="2 9" id="KW-0728">SH3 domain</keyword>
<feature type="compositionally biased region" description="Polar residues" evidence="11">
    <location>
        <begin position="1489"/>
        <end position="1500"/>
    </location>
</feature>
<feature type="region of interest" description="Disordered" evidence="11">
    <location>
        <begin position="496"/>
        <end position="583"/>
    </location>
</feature>